<evidence type="ECO:0000313" key="2">
    <source>
        <dbReference type="EMBL" id="MFC5402948.1"/>
    </source>
</evidence>
<evidence type="ECO:0000313" key="3">
    <source>
        <dbReference type="Proteomes" id="UP001596113"/>
    </source>
</evidence>
<accession>A0ABW0HR94</accession>
<feature type="transmembrane region" description="Helical" evidence="1">
    <location>
        <begin position="42"/>
        <end position="71"/>
    </location>
</feature>
<proteinExistence type="predicted"/>
<protein>
    <submittedName>
        <fullName evidence="2">Uncharacterized protein</fullName>
    </submittedName>
</protein>
<organism evidence="2 3">
    <name type="scientific">Cohnella soli</name>
    <dbReference type="NCBI Taxonomy" id="425005"/>
    <lineage>
        <taxon>Bacteria</taxon>
        <taxon>Bacillati</taxon>
        <taxon>Bacillota</taxon>
        <taxon>Bacilli</taxon>
        <taxon>Bacillales</taxon>
        <taxon>Paenibacillaceae</taxon>
        <taxon>Cohnella</taxon>
    </lineage>
</organism>
<dbReference type="EMBL" id="JBHSMI010000016">
    <property type="protein sequence ID" value="MFC5402948.1"/>
    <property type="molecule type" value="Genomic_DNA"/>
</dbReference>
<keyword evidence="1" id="KW-1133">Transmembrane helix</keyword>
<dbReference type="Proteomes" id="UP001596113">
    <property type="component" value="Unassembled WGS sequence"/>
</dbReference>
<keyword evidence="1" id="KW-0812">Transmembrane</keyword>
<keyword evidence="1" id="KW-0472">Membrane</keyword>
<dbReference type="RefSeq" id="WP_378131862.1">
    <property type="nucleotide sequence ID" value="NZ_JBHSMI010000016.1"/>
</dbReference>
<evidence type="ECO:0000256" key="1">
    <source>
        <dbReference type="SAM" id="Phobius"/>
    </source>
</evidence>
<comment type="caution">
    <text evidence="2">The sequence shown here is derived from an EMBL/GenBank/DDBJ whole genome shotgun (WGS) entry which is preliminary data.</text>
</comment>
<gene>
    <name evidence="2" type="ORF">ACFPOF_09350</name>
</gene>
<keyword evidence="3" id="KW-1185">Reference proteome</keyword>
<sequence>MDKDELSCYRVEYEQFSLRLGYYTRGSVVKDKTGEVERKWDFLAFGALILIYLFFGLYALISVSGIFYYAYIFLDFAI</sequence>
<reference evidence="3" key="1">
    <citation type="journal article" date="2019" name="Int. J. Syst. Evol. Microbiol.">
        <title>The Global Catalogue of Microorganisms (GCM) 10K type strain sequencing project: providing services to taxonomists for standard genome sequencing and annotation.</title>
        <authorList>
            <consortium name="The Broad Institute Genomics Platform"/>
            <consortium name="The Broad Institute Genome Sequencing Center for Infectious Disease"/>
            <person name="Wu L."/>
            <person name="Ma J."/>
        </authorList>
    </citation>
    <scope>NUCLEOTIDE SEQUENCE [LARGE SCALE GENOMIC DNA]</scope>
    <source>
        <strain evidence="3">CGMCC 1.18575</strain>
    </source>
</reference>
<name>A0ABW0HR94_9BACL</name>